<protein>
    <recommendedName>
        <fullName evidence="6">Cyclochlorotine biosynthesis protein O</fullName>
    </recommendedName>
</protein>
<evidence type="ECO:0000256" key="3">
    <source>
        <dbReference type="SAM" id="Phobius"/>
    </source>
</evidence>
<dbReference type="GO" id="GO:0043386">
    <property type="term" value="P:mycotoxin biosynthetic process"/>
    <property type="evidence" value="ECO:0007669"/>
    <property type="project" value="InterPro"/>
</dbReference>
<dbReference type="PANTHER" id="PTHR33365">
    <property type="entry name" value="YALI0B05434P"/>
    <property type="match status" value="1"/>
</dbReference>
<dbReference type="Proteomes" id="UP001147733">
    <property type="component" value="Unassembled WGS sequence"/>
</dbReference>
<evidence type="ECO:0008006" key="6">
    <source>
        <dbReference type="Google" id="ProtNLM"/>
    </source>
</evidence>
<keyword evidence="3" id="KW-1133">Transmembrane helix</keyword>
<comment type="similarity">
    <text evidence="2">Belongs to the ustYa family.</text>
</comment>
<dbReference type="PANTHER" id="PTHR33365:SF4">
    <property type="entry name" value="CYCLOCHLOROTINE BIOSYNTHESIS PROTEIN O"/>
    <property type="match status" value="1"/>
</dbReference>
<evidence type="ECO:0000256" key="1">
    <source>
        <dbReference type="ARBA" id="ARBA00004685"/>
    </source>
</evidence>
<dbReference type="OrthoDB" id="3687641at2759"/>
<proteinExistence type="inferred from homology"/>
<keyword evidence="5" id="KW-1185">Reference proteome</keyword>
<organism evidence="4 5">
    <name type="scientific">Penicillium citrinum</name>
    <dbReference type="NCBI Taxonomy" id="5077"/>
    <lineage>
        <taxon>Eukaryota</taxon>
        <taxon>Fungi</taxon>
        <taxon>Dikarya</taxon>
        <taxon>Ascomycota</taxon>
        <taxon>Pezizomycotina</taxon>
        <taxon>Eurotiomycetes</taxon>
        <taxon>Eurotiomycetidae</taxon>
        <taxon>Eurotiales</taxon>
        <taxon>Aspergillaceae</taxon>
        <taxon>Penicillium</taxon>
    </lineage>
</organism>
<reference evidence="4" key="2">
    <citation type="journal article" date="2023" name="IMA Fungus">
        <title>Comparative genomic study of the Penicillium genus elucidates a diverse pangenome and 15 lateral gene transfer events.</title>
        <authorList>
            <person name="Petersen C."/>
            <person name="Sorensen T."/>
            <person name="Nielsen M.R."/>
            <person name="Sondergaard T.E."/>
            <person name="Sorensen J.L."/>
            <person name="Fitzpatrick D.A."/>
            <person name="Frisvad J.C."/>
            <person name="Nielsen K.L."/>
        </authorList>
    </citation>
    <scope>NUCLEOTIDE SEQUENCE</scope>
    <source>
        <strain evidence="4">IBT 23319</strain>
    </source>
</reference>
<feature type="transmembrane region" description="Helical" evidence="3">
    <location>
        <begin position="36"/>
        <end position="54"/>
    </location>
</feature>
<keyword evidence="3" id="KW-0472">Membrane</keyword>
<name>A0A9W9NYR6_PENCI</name>
<reference evidence="4" key="1">
    <citation type="submission" date="2022-11" db="EMBL/GenBank/DDBJ databases">
        <authorList>
            <person name="Petersen C."/>
        </authorList>
    </citation>
    <scope>NUCLEOTIDE SEQUENCE</scope>
    <source>
        <strain evidence="4">IBT 23319</strain>
    </source>
</reference>
<dbReference type="RefSeq" id="XP_056499848.1">
    <property type="nucleotide sequence ID" value="XM_056646407.1"/>
</dbReference>
<comment type="caution">
    <text evidence="4">The sequence shown here is derived from an EMBL/GenBank/DDBJ whole genome shotgun (WGS) entry which is preliminary data.</text>
</comment>
<sequence>MTRSSDSDAEYLLGHDDRIDDLPAYSHKPPSRWKQAVPWILVGLFGLLSSVLLLREFNQDRLPGFDTELPVARKLIEFEKRKMKSGDDHLYVGPPSQEVDDAWIRLIYGVVSILSWHRMPSNDDRDIGLNFNLDATEIGKFADKTFSWPQDGKFFTGVQFNHQLHCLNRLRQFLYLPYYNQTDFAKEHGESYTMAHAEHCINYLRHSIQCHADLTPMLWHEKKVDHTSHHTHGHGTLSDKATSALYLDMETTYTCRKWKPIHEWVSSRQVNYNEREDLIEGGGNIQVLD</sequence>
<evidence type="ECO:0000313" key="4">
    <source>
        <dbReference type="EMBL" id="KAJ5227483.1"/>
    </source>
</evidence>
<accession>A0A9W9NYR6</accession>
<dbReference type="Pfam" id="PF11807">
    <property type="entry name" value="UstYa"/>
    <property type="match status" value="1"/>
</dbReference>
<dbReference type="InterPro" id="IPR021765">
    <property type="entry name" value="UstYa-like"/>
</dbReference>
<keyword evidence="3" id="KW-0812">Transmembrane</keyword>
<gene>
    <name evidence="4" type="ORF">N7469_007489</name>
</gene>
<evidence type="ECO:0000313" key="5">
    <source>
        <dbReference type="Proteomes" id="UP001147733"/>
    </source>
</evidence>
<dbReference type="AlphaFoldDB" id="A0A9W9NYR6"/>
<evidence type="ECO:0000256" key="2">
    <source>
        <dbReference type="ARBA" id="ARBA00035112"/>
    </source>
</evidence>
<dbReference type="GeneID" id="81385574"/>
<dbReference type="EMBL" id="JAPQKT010000006">
    <property type="protein sequence ID" value="KAJ5227483.1"/>
    <property type="molecule type" value="Genomic_DNA"/>
</dbReference>
<comment type="pathway">
    <text evidence="1">Mycotoxin biosynthesis.</text>
</comment>